<feature type="signal peptide" evidence="1">
    <location>
        <begin position="1"/>
        <end position="21"/>
    </location>
</feature>
<evidence type="ECO:0000256" key="1">
    <source>
        <dbReference type="SAM" id="SignalP"/>
    </source>
</evidence>
<dbReference type="KEGG" id="saga:M5M_10145"/>
<dbReference type="RefSeq" id="WP_016389335.1">
    <property type="nucleotide sequence ID" value="NZ_ATUQ01000004.1"/>
</dbReference>
<dbReference type="Proteomes" id="UP000000466">
    <property type="component" value="Chromosome"/>
</dbReference>
<protein>
    <recommendedName>
        <fullName evidence="2">Ice-binding protein C-terminal domain-containing protein</fullName>
    </recommendedName>
</protein>
<accession>K4KLX2</accession>
<dbReference type="STRING" id="1117647.M5M_10145"/>
<sequence length="196" mass="21440">MKMVKWIAGAALLAVSLNASALVIDFEDRPQGENQIADGYQGLDWNNGAGDMWTVNGTAGYLAGSGYETLANALDGDMVGFNGYGYNPVLVEAQGTDTFDLTSFWMTSAWDNVLNISLSGWLDGVMLYSTNFEVSRTEARFFTFDWMGIDSVRFDDQGQHFAIDNIVLNESSVPEPSPLLLLGLGLVALGWKRKLM</sequence>
<evidence type="ECO:0000259" key="2">
    <source>
        <dbReference type="Pfam" id="PF07589"/>
    </source>
</evidence>
<keyword evidence="1" id="KW-0732">Signal</keyword>
<dbReference type="NCBIfam" id="TIGR02595">
    <property type="entry name" value="PEP_CTERM"/>
    <property type="match status" value="1"/>
</dbReference>
<organism evidence="3 4">
    <name type="scientific">Simiduia agarivorans (strain DSM 21679 / JCM 13881 / BCRC 17597 / SA1)</name>
    <dbReference type="NCBI Taxonomy" id="1117647"/>
    <lineage>
        <taxon>Bacteria</taxon>
        <taxon>Pseudomonadati</taxon>
        <taxon>Pseudomonadota</taxon>
        <taxon>Gammaproteobacteria</taxon>
        <taxon>Cellvibrionales</taxon>
        <taxon>Cellvibrionaceae</taxon>
        <taxon>Simiduia</taxon>
    </lineage>
</organism>
<evidence type="ECO:0000313" key="4">
    <source>
        <dbReference type="Proteomes" id="UP000000466"/>
    </source>
</evidence>
<reference evidence="3 4" key="1">
    <citation type="journal article" date="2013" name="Genome Announc.">
        <title>Complete genome sequence of Simiduia agarivorans SA1(T), a marine bacterium able to degrade a variety of polysaccharides.</title>
        <authorList>
            <person name="Lin S.Y."/>
            <person name="Shieh W.Y."/>
            <person name="Chen J.S."/>
            <person name="Tang S.L."/>
        </authorList>
    </citation>
    <scope>NUCLEOTIDE SEQUENCE [LARGE SCALE GENOMIC DNA]</scope>
    <source>
        <strain evidence="4">DSM 21679 / JCM 13881 / BCRC 17597 / SA1</strain>
    </source>
</reference>
<dbReference type="eggNOG" id="ENOG5033FF5">
    <property type="taxonomic scope" value="Bacteria"/>
</dbReference>
<proteinExistence type="predicted"/>
<dbReference type="Pfam" id="PF07589">
    <property type="entry name" value="PEP-CTERM"/>
    <property type="match status" value="1"/>
</dbReference>
<dbReference type="InterPro" id="IPR013424">
    <property type="entry name" value="Ice-binding_C"/>
</dbReference>
<evidence type="ECO:0000313" key="3">
    <source>
        <dbReference type="EMBL" id="AFU99210.2"/>
    </source>
</evidence>
<feature type="chain" id="PRO_5003878254" description="Ice-binding protein C-terminal domain-containing protein" evidence="1">
    <location>
        <begin position="22"/>
        <end position="196"/>
    </location>
</feature>
<dbReference type="EMBL" id="CP003746">
    <property type="protein sequence ID" value="AFU99210.2"/>
    <property type="molecule type" value="Genomic_DNA"/>
</dbReference>
<dbReference type="HOGENOM" id="CLU_118145_0_0_6"/>
<dbReference type="AlphaFoldDB" id="K4KLX2"/>
<keyword evidence="4" id="KW-1185">Reference proteome</keyword>
<feature type="domain" description="Ice-binding protein C-terminal" evidence="2">
    <location>
        <begin position="172"/>
        <end position="194"/>
    </location>
</feature>
<gene>
    <name evidence="3" type="ordered locus">M5M_10145</name>
</gene>
<name>K4KLX2_SIMAS</name>